<protein>
    <recommendedName>
        <fullName evidence="4">Aldehyde dehydrogenase</fullName>
    </recommendedName>
</protein>
<evidence type="ECO:0000256" key="5">
    <source>
        <dbReference type="PROSITE-ProRule" id="PRU10007"/>
    </source>
</evidence>
<evidence type="ECO:0000256" key="1">
    <source>
        <dbReference type="ARBA" id="ARBA00009986"/>
    </source>
</evidence>
<evidence type="ECO:0000256" key="2">
    <source>
        <dbReference type="ARBA" id="ARBA00023002"/>
    </source>
</evidence>
<dbReference type="EMBL" id="JARSBN010000002">
    <property type="protein sequence ID" value="MDG4714944.1"/>
    <property type="molecule type" value="Genomic_DNA"/>
</dbReference>
<dbReference type="Proteomes" id="UP001529085">
    <property type="component" value="Unassembled WGS sequence"/>
</dbReference>
<dbReference type="Pfam" id="PF00171">
    <property type="entry name" value="Aldedh"/>
    <property type="match status" value="1"/>
</dbReference>
<organism evidence="8 9">
    <name type="scientific">Winogradskyella marincola</name>
    <dbReference type="NCBI Taxonomy" id="3037795"/>
    <lineage>
        <taxon>Bacteria</taxon>
        <taxon>Pseudomonadati</taxon>
        <taxon>Bacteroidota</taxon>
        <taxon>Flavobacteriia</taxon>
        <taxon>Flavobacteriales</taxon>
        <taxon>Flavobacteriaceae</taxon>
        <taxon>Winogradskyella</taxon>
    </lineage>
</organism>
<evidence type="ECO:0000256" key="3">
    <source>
        <dbReference type="ARBA" id="ARBA00023027"/>
    </source>
</evidence>
<name>A0ABT6FZB8_9FLAO</name>
<dbReference type="InterPro" id="IPR016161">
    <property type="entry name" value="Ald_DH/histidinol_DH"/>
</dbReference>
<dbReference type="Gene3D" id="3.40.309.10">
    <property type="entry name" value="Aldehyde Dehydrogenase, Chain A, domain 2"/>
    <property type="match status" value="1"/>
</dbReference>
<evidence type="ECO:0000259" key="7">
    <source>
        <dbReference type="Pfam" id="PF00171"/>
    </source>
</evidence>
<dbReference type="PROSITE" id="PS00687">
    <property type="entry name" value="ALDEHYDE_DEHYDR_GLU"/>
    <property type="match status" value="1"/>
</dbReference>
<keyword evidence="3" id="KW-0520">NAD</keyword>
<proteinExistence type="inferred from homology"/>
<dbReference type="CDD" id="cd07134">
    <property type="entry name" value="ALDH_AlkH-like"/>
    <property type="match status" value="1"/>
</dbReference>
<dbReference type="InterPro" id="IPR015590">
    <property type="entry name" value="Aldehyde_DH_dom"/>
</dbReference>
<reference evidence="8 9" key="1">
    <citation type="submission" date="2023-03" db="EMBL/GenBank/DDBJ databases">
        <title>Strain YYF002 represents a novel species in the genus Winogradskyella isolated from seawater.</title>
        <authorList>
            <person name="Fu Z.-Y."/>
        </authorList>
    </citation>
    <scope>NUCLEOTIDE SEQUENCE [LARGE SCALE GENOMIC DNA]</scope>
    <source>
        <strain evidence="8 9">YYF002</strain>
    </source>
</reference>
<accession>A0ABT6FZB8</accession>
<feature type="active site" evidence="5">
    <location>
        <position position="220"/>
    </location>
</feature>
<dbReference type="InterPro" id="IPR016162">
    <property type="entry name" value="Ald_DH_N"/>
</dbReference>
<dbReference type="InterPro" id="IPR016163">
    <property type="entry name" value="Ald_DH_C"/>
</dbReference>
<comment type="caution">
    <text evidence="8">The sequence shown here is derived from an EMBL/GenBank/DDBJ whole genome shotgun (WGS) entry which is preliminary data.</text>
</comment>
<comment type="similarity">
    <text evidence="1 4 6">Belongs to the aldehyde dehydrogenase family.</text>
</comment>
<keyword evidence="9" id="KW-1185">Reference proteome</keyword>
<gene>
    <name evidence="8" type="ORF">P7122_03600</name>
</gene>
<keyword evidence="2 4" id="KW-0560">Oxidoreductase</keyword>
<evidence type="ECO:0000313" key="8">
    <source>
        <dbReference type="EMBL" id="MDG4714944.1"/>
    </source>
</evidence>
<dbReference type="InterPro" id="IPR012394">
    <property type="entry name" value="Aldehyde_DH_NAD(P)"/>
</dbReference>
<dbReference type="InterPro" id="IPR029510">
    <property type="entry name" value="Ald_DH_CS_GLU"/>
</dbReference>
<dbReference type="Gene3D" id="3.40.605.10">
    <property type="entry name" value="Aldehyde Dehydrogenase, Chain A, domain 1"/>
    <property type="match status" value="1"/>
</dbReference>
<dbReference type="PANTHER" id="PTHR43570">
    <property type="entry name" value="ALDEHYDE DEHYDROGENASE"/>
    <property type="match status" value="1"/>
</dbReference>
<evidence type="ECO:0000313" key="9">
    <source>
        <dbReference type="Proteomes" id="UP001529085"/>
    </source>
</evidence>
<dbReference type="PANTHER" id="PTHR43570:SF20">
    <property type="entry name" value="ALDEHYDE DEHYDROGENASE ALDX-RELATED"/>
    <property type="match status" value="1"/>
</dbReference>
<dbReference type="PIRSF" id="PIRSF036492">
    <property type="entry name" value="ALDH"/>
    <property type="match status" value="1"/>
</dbReference>
<dbReference type="RefSeq" id="WP_278004413.1">
    <property type="nucleotide sequence ID" value="NZ_JARSBN010000002.1"/>
</dbReference>
<dbReference type="SUPFAM" id="SSF53720">
    <property type="entry name" value="ALDH-like"/>
    <property type="match status" value="1"/>
</dbReference>
<sequence length="474" mass="53599">MNQNDVDFTNNPYYQLYLKQQSQQFKIGNMPYSYRIKLLKKLKVAIEVTFRDKILEALKRDLNKPKVEAELTEIYPIISEIKFAKSNLRQWMRKQRVDTPMSMFGSSSYYIYEPKGVCLIISPWNFPFNLTFGPLVSAIAAGNSVIIKPSEMTPNSSALMAEIIRTVFEEKEVALIEGEVETSTKLLQLPFNHIFFTGSPHVGKIVMSAAAKHLASVTLELGGKSPTIIDSTANIDKAAKRIVWGKFMNAGQICVSPDYILIDETIREKFTKACKKWIEHYFTNEPKTSDSYGRIVTDKHFNRLQAHLENAKKLDANISIGGVVDKASKYIAPTIVANVSEDATLLKEEIFGPILPVVTYKTLDEAITYINKKERPLALYIYSNSKRNIDKVVKNTRAGGTCINNNVIHYANHNLPFGGVNNSGIGKSHGYYGFKAFSNQRAVVKQHTVGINELLFPPYTNFKEKLARLTIRWF</sequence>
<evidence type="ECO:0000256" key="6">
    <source>
        <dbReference type="RuleBase" id="RU003345"/>
    </source>
</evidence>
<evidence type="ECO:0000256" key="4">
    <source>
        <dbReference type="PIRNR" id="PIRNR036492"/>
    </source>
</evidence>
<feature type="domain" description="Aldehyde dehydrogenase" evidence="7">
    <location>
        <begin position="24"/>
        <end position="443"/>
    </location>
</feature>